<accession>A0AAQ3JKC3</accession>
<protein>
    <submittedName>
        <fullName evidence="15">ABC transporter substrate-binding protein</fullName>
    </submittedName>
</protein>
<evidence type="ECO:0000256" key="1">
    <source>
        <dbReference type="ARBA" id="ARBA00004141"/>
    </source>
</evidence>
<dbReference type="SMART" id="SM00918">
    <property type="entry name" value="Lig_chan-Glu_bd"/>
    <property type="match status" value="1"/>
</dbReference>
<name>A0AAQ3JKC3_ANAHA</name>
<dbReference type="Pfam" id="PF00497">
    <property type="entry name" value="SBP_bac_3"/>
    <property type="match status" value="1"/>
</dbReference>
<feature type="domain" description="Solute-binding protein family 3/N-terminal" evidence="12">
    <location>
        <begin position="51"/>
        <end position="275"/>
    </location>
</feature>
<evidence type="ECO:0000313" key="15">
    <source>
        <dbReference type="EMBL" id="WMD17366.1"/>
    </source>
</evidence>
<keyword evidence="8" id="KW-0675">Receptor</keyword>
<dbReference type="CDD" id="cd13530">
    <property type="entry name" value="PBP2_peptides_like"/>
    <property type="match status" value="1"/>
</dbReference>
<dbReference type="InterPro" id="IPR001638">
    <property type="entry name" value="Solute-binding_3/MltF_N"/>
</dbReference>
<evidence type="ECO:0000259" key="12">
    <source>
        <dbReference type="SMART" id="SM00062"/>
    </source>
</evidence>
<dbReference type="GeneID" id="92740647"/>
<evidence type="ECO:0000256" key="4">
    <source>
        <dbReference type="ARBA" id="ARBA00022729"/>
    </source>
</evidence>
<proteinExistence type="predicted"/>
<dbReference type="GO" id="GO:0016020">
    <property type="term" value="C:membrane"/>
    <property type="evidence" value="ECO:0007669"/>
    <property type="project" value="UniProtKB-SubCell"/>
</dbReference>
<dbReference type="RefSeq" id="WP_009264443.1">
    <property type="nucleotide sequence ID" value="NZ_BAABYN010000001.1"/>
</dbReference>
<evidence type="ECO:0000256" key="8">
    <source>
        <dbReference type="ARBA" id="ARBA00023170"/>
    </source>
</evidence>
<dbReference type="AlphaFoldDB" id="A0AAQ3JKC3"/>
<sequence>MKKILASLMMVGLIFCLGGCNVPWMKQKTEKTKATKVIQADKVEGTMKGMKLKVGVSNDMAPFSYYDSEQKKITGFDIDLLDKLSEYLGFEYELYPMNMKKLEQKIKNKELDLAIAGISITDERQREFSFTDTYYETYLQIVVRKDSQITDRKEITEKKVGVVEGTSSAQYAEDYLSEDNKITYYKNITKVWNDLEKGTIDATIYDTTGIQNYMQEHADNTNLSVLNEQLNSEESNYGIMFVKGYKYLDQFNVALQVLNNDGTYQKLKEQWIKTKE</sequence>
<evidence type="ECO:0000256" key="3">
    <source>
        <dbReference type="ARBA" id="ARBA00022692"/>
    </source>
</evidence>
<dbReference type="SMART" id="SM00079">
    <property type="entry name" value="PBPe"/>
    <property type="match status" value="1"/>
</dbReference>
<dbReference type="SUPFAM" id="SSF53850">
    <property type="entry name" value="Periplasmic binding protein-like II"/>
    <property type="match status" value="1"/>
</dbReference>
<reference evidence="15" key="1">
    <citation type="submission" date="2023-08" db="EMBL/GenBank/DDBJ databases">
        <title>Complete Genome Sequences of butyrate producing Anaerostipes hadrus strains BA1 and GIF7 isolated from the terminal ileum of a healthy lean male.</title>
        <authorList>
            <person name="Low A."/>
            <person name="Sheludchenko M."/>
            <person name="Cheng H.E."/>
            <person name="Koh X.Q."/>
            <person name="Lee J."/>
        </authorList>
    </citation>
    <scope>NUCLEOTIDE SEQUENCE</scope>
    <source>
        <strain evidence="15">BA1</strain>
    </source>
</reference>
<dbReference type="InterPro" id="IPR001320">
    <property type="entry name" value="Iontro_rcpt_C"/>
</dbReference>
<organism evidence="15 16">
    <name type="scientific">Anaerostipes hadrus</name>
    <dbReference type="NCBI Taxonomy" id="649756"/>
    <lineage>
        <taxon>Bacteria</taxon>
        <taxon>Bacillati</taxon>
        <taxon>Bacillota</taxon>
        <taxon>Clostridia</taxon>
        <taxon>Lachnospirales</taxon>
        <taxon>Lachnospiraceae</taxon>
        <taxon>Anaerostipes</taxon>
    </lineage>
</organism>
<dbReference type="PANTHER" id="PTHR35936">
    <property type="entry name" value="MEMBRANE-BOUND LYTIC MUREIN TRANSGLYCOSYLASE F"/>
    <property type="match status" value="1"/>
</dbReference>
<keyword evidence="5" id="KW-1133">Transmembrane helix</keyword>
<dbReference type="Gene3D" id="3.40.190.10">
    <property type="entry name" value="Periplasmic binding protein-like II"/>
    <property type="match status" value="2"/>
</dbReference>
<evidence type="ECO:0000256" key="7">
    <source>
        <dbReference type="ARBA" id="ARBA00023136"/>
    </source>
</evidence>
<dbReference type="PANTHER" id="PTHR35936:SF38">
    <property type="entry name" value="GLUTAMINE-BINDING PERIPLASMIC PROTEIN"/>
    <property type="match status" value="1"/>
</dbReference>
<evidence type="ECO:0000256" key="9">
    <source>
        <dbReference type="ARBA" id="ARBA00023180"/>
    </source>
</evidence>
<dbReference type="InterPro" id="IPR019594">
    <property type="entry name" value="Glu/Gly-bd"/>
</dbReference>
<feature type="domain" description="Ionotropic glutamate receptor C-terminal" evidence="13">
    <location>
        <begin position="51"/>
        <end position="274"/>
    </location>
</feature>
<keyword evidence="4" id="KW-0732">Signal</keyword>
<dbReference type="Proteomes" id="UP001243496">
    <property type="component" value="Chromosome"/>
</dbReference>
<evidence type="ECO:0000256" key="2">
    <source>
        <dbReference type="ARBA" id="ARBA00022448"/>
    </source>
</evidence>
<evidence type="ECO:0000259" key="13">
    <source>
        <dbReference type="SMART" id="SM00079"/>
    </source>
</evidence>
<dbReference type="GO" id="GO:0015276">
    <property type="term" value="F:ligand-gated monoatomic ion channel activity"/>
    <property type="evidence" value="ECO:0007669"/>
    <property type="project" value="InterPro"/>
</dbReference>
<keyword evidence="6" id="KW-0406">Ion transport</keyword>
<dbReference type="EMBL" id="CP132968">
    <property type="protein sequence ID" value="WMD17366.1"/>
    <property type="molecule type" value="Genomic_DNA"/>
</dbReference>
<keyword evidence="11" id="KW-0407">Ion channel</keyword>
<comment type="subcellular location">
    <subcellularLocation>
        <location evidence="1">Membrane</location>
        <topology evidence="1">Multi-pass membrane protein</topology>
    </subcellularLocation>
</comment>
<evidence type="ECO:0000256" key="11">
    <source>
        <dbReference type="ARBA" id="ARBA00023303"/>
    </source>
</evidence>
<evidence type="ECO:0000256" key="6">
    <source>
        <dbReference type="ARBA" id="ARBA00023065"/>
    </source>
</evidence>
<evidence type="ECO:0000256" key="5">
    <source>
        <dbReference type="ARBA" id="ARBA00022989"/>
    </source>
</evidence>
<keyword evidence="9" id="KW-0325">Glycoprotein</keyword>
<keyword evidence="2" id="KW-0813">Transport</keyword>
<gene>
    <name evidence="15" type="ORF">RBI15_04545</name>
</gene>
<keyword evidence="7" id="KW-0472">Membrane</keyword>
<evidence type="ECO:0000313" key="16">
    <source>
        <dbReference type="Proteomes" id="UP001243496"/>
    </source>
</evidence>
<evidence type="ECO:0000259" key="14">
    <source>
        <dbReference type="SMART" id="SM00918"/>
    </source>
</evidence>
<keyword evidence="3" id="KW-0812">Transmembrane</keyword>
<feature type="domain" description="Ionotropic glutamate receptor L-glutamate and glycine-binding" evidence="14">
    <location>
        <begin position="62"/>
        <end position="108"/>
    </location>
</feature>
<evidence type="ECO:0000256" key="10">
    <source>
        <dbReference type="ARBA" id="ARBA00023286"/>
    </source>
</evidence>
<dbReference type="SMART" id="SM00062">
    <property type="entry name" value="PBPb"/>
    <property type="match status" value="1"/>
</dbReference>
<keyword evidence="10" id="KW-1071">Ligand-gated ion channel</keyword>